<comment type="similarity">
    <text evidence="3">Belongs to the methyl-accepting chemotaxis (MCP) protein family.</text>
</comment>
<dbReference type="Pfam" id="PF00672">
    <property type="entry name" value="HAMP"/>
    <property type="match status" value="1"/>
</dbReference>
<feature type="coiled-coil region" evidence="5">
    <location>
        <begin position="485"/>
        <end position="519"/>
    </location>
</feature>
<keyword evidence="2 4" id="KW-0807">Transducer</keyword>
<keyword evidence="7" id="KW-0812">Transmembrane</keyword>
<dbReference type="CDD" id="cd12913">
    <property type="entry name" value="PDC1_MCP_like"/>
    <property type="match status" value="1"/>
</dbReference>
<dbReference type="PROSITE" id="PS50885">
    <property type="entry name" value="HAMP"/>
    <property type="match status" value="1"/>
</dbReference>
<keyword evidence="11" id="KW-1185">Reference proteome</keyword>
<dbReference type="Pfam" id="PF22673">
    <property type="entry name" value="MCP-like_PDC_1"/>
    <property type="match status" value="1"/>
</dbReference>
<gene>
    <name evidence="10" type="ORF">EMK97_04180</name>
</gene>
<evidence type="ECO:0000256" key="2">
    <source>
        <dbReference type="ARBA" id="ARBA00023224"/>
    </source>
</evidence>
<dbReference type="Pfam" id="PF00015">
    <property type="entry name" value="MCPsignal"/>
    <property type="match status" value="1"/>
</dbReference>
<dbReference type="Gene3D" id="3.30.450.20">
    <property type="entry name" value="PAS domain"/>
    <property type="match status" value="1"/>
</dbReference>
<dbReference type="PANTHER" id="PTHR32089">
    <property type="entry name" value="METHYL-ACCEPTING CHEMOTAXIS PROTEIN MCPB"/>
    <property type="match status" value="1"/>
</dbReference>
<feature type="region of interest" description="Disordered" evidence="6">
    <location>
        <begin position="442"/>
        <end position="461"/>
    </location>
</feature>
<comment type="subcellular location">
    <subcellularLocation>
        <location evidence="1">Membrane</location>
    </subcellularLocation>
</comment>
<dbReference type="GO" id="GO:0016020">
    <property type="term" value="C:membrane"/>
    <property type="evidence" value="ECO:0007669"/>
    <property type="project" value="UniProtKB-SubCell"/>
</dbReference>
<dbReference type="PROSITE" id="PS50111">
    <property type="entry name" value="CHEMOTAXIS_TRANSDUC_2"/>
    <property type="match status" value="1"/>
</dbReference>
<dbReference type="EMBL" id="CP034759">
    <property type="protein sequence ID" value="QBG37702.1"/>
    <property type="molecule type" value="Genomic_DNA"/>
</dbReference>
<feature type="transmembrane region" description="Helical" evidence="7">
    <location>
        <begin position="349"/>
        <end position="371"/>
    </location>
</feature>
<evidence type="ECO:0000256" key="6">
    <source>
        <dbReference type="SAM" id="MobiDB-lite"/>
    </source>
</evidence>
<evidence type="ECO:0000256" key="3">
    <source>
        <dbReference type="ARBA" id="ARBA00029447"/>
    </source>
</evidence>
<keyword evidence="5" id="KW-0175">Coiled coil</keyword>
<keyword evidence="7" id="KW-1133">Transmembrane helix</keyword>
<organism evidence="10 11">
    <name type="scientific">Litorilituus sediminis</name>
    <dbReference type="NCBI Taxonomy" id="718192"/>
    <lineage>
        <taxon>Bacteria</taxon>
        <taxon>Pseudomonadati</taxon>
        <taxon>Pseudomonadota</taxon>
        <taxon>Gammaproteobacteria</taxon>
        <taxon>Alteromonadales</taxon>
        <taxon>Colwelliaceae</taxon>
        <taxon>Litorilituus</taxon>
    </lineage>
</organism>
<evidence type="ECO:0000313" key="11">
    <source>
        <dbReference type="Proteomes" id="UP000290244"/>
    </source>
</evidence>
<name>A0A4P6PD42_9GAMM</name>
<dbReference type="SMART" id="SM00304">
    <property type="entry name" value="HAMP"/>
    <property type="match status" value="1"/>
</dbReference>
<feature type="domain" description="Methyl-accepting transducer" evidence="8">
    <location>
        <begin position="435"/>
        <end position="671"/>
    </location>
</feature>
<dbReference type="GO" id="GO:0007165">
    <property type="term" value="P:signal transduction"/>
    <property type="evidence" value="ECO:0007669"/>
    <property type="project" value="UniProtKB-KW"/>
</dbReference>
<protein>
    <submittedName>
        <fullName evidence="10">Methyl-accepting chemotaxis protein</fullName>
    </submittedName>
</protein>
<evidence type="ECO:0000256" key="5">
    <source>
        <dbReference type="SAM" id="Coils"/>
    </source>
</evidence>
<dbReference type="PANTHER" id="PTHR32089:SF117">
    <property type="entry name" value="METHYL ACCEPTING SENSORY TRANSDUCER WITH CACHE_1 SMALL MOLECULE BINDING DOMAIN"/>
    <property type="match status" value="1"/>
</dbReference>
<dbReference type="OrthoDB" id="2489132at2"/>
<proteinExistence type="inferred from homology"/>
<reference evidence="10 11" key="1">
    <citation type="submission" date="2018-12" db="EMBL/GenBank/DDBJ databases">
        <title>Complete genome of Litorilituus sediminis.</title>
        <authorList>
            <person name="Liu A."/>
            <person name="Rong J."/>
        </authorList>
    </citation>
    <scope>NUCLEOTIDE SEQUENCE [LARGE SCALE GENOMIC DNA]</scope>
    <source>
        <strain evidence="10 11">JCM 17549</strain>
    </source>
</reference>
<dbReference type="CDD" id="cd06225">
    <property type="entry name" value="HAMP"/>
    <property type="match status" value="1"/>
</dbReference>
<dbReference type="Gene3D" id="1.10.287.950">
    <property type="entry name" value="Methyl-accepting chemotaxis protein"/>
    <property type="match status" value="1"/>
</dbReference>
<dbReference type="Proteomes" id="UP000290244">
    <property type="component" value="Chromosome"/>
</dbReference>
<evidence type="ECO:0000256" key="1">
    <source>
        <dbReference type="ARBA" id="ARBA00004370"/>
    </source>
</evidence>
<feature type="domain" description="HAMP" evidence="9">
    <location>
        <begin position="376"/>
        <end position="430"/>
    </location>
</feature>
<evidence type="ECO:0000256" key="4">
    <source>
        <dbReference type="PROSITE-ProRule" id="PRU00284"/>
    </source>
</evidence>
<dbReference type="FunFam" id="1.10.287.950:FF:000001">
    <property type="entry name" value="Methyl-accepting chemotaxis sensory transducer"/>
    <property type="match status" value="1"/>
</dbReference>
<keyword evidence="7" id="KW-0472">Membrane</keyword>
<accession>A0A4P6PD42</accession>
<dbReference type="CDD" id="cd11386">
    <property type="entry name" value="MCP_signal"/>
    <property type="match status" value="1"/>
</dbReference>
<evidence type="ECO:0000259" key="8">
    <source>
        <dbReference type="PROSITE" id="PS50111"/>
    </source>
</evidence>
<dbReference type="AlphaFoldDB" id="A0A4P6PD42"/>
<dbReference type="GO" id="GO:0006935">
    <property type="term" value="P:chemotaxis"/>
    <property type="evidence" value="ECO:0007669"/>
    <property type="project" value="UniProtKB-ARBA"/>
</dbReference>
<dbReference type="SUPFAM" id="SSF58104">
    <property type="entry name" value="Methyl-accepting chemotaxis protein (MCP) signaling domain"/>
    <property type="match status" value="1"/>
</dbReference>
<dbReference type="InterPro" id="IPR003660">
    <property type="entry name" value="HAMP_dom"/>
</dbReference>
<dbReference type="InterPro" id="IPR004089">
    <property type="entry name" value="MCPsignal_dom"/>
</dbReference>
<evidence type="ECO:0000313" key="10">
    <source>
        <dbReference type="EMBL" id="QBG37702.1"/>
    </source>
</evidence>
<feature type="transmembrane region" description="Helical" evidence="7">
    <location>
        <begin position="12"/>
        <end position="34"/>
    </location>
</feature>
<dbReference type="SMART" id="SM00283">
    <property type="entry name" value="MA"/>
    <property type="match status" value="1"/>
</dbReference>
<dbReference type="KEGG" id="lsd:EMK97_04180"/>
<evidence type="ECO:0000259" key="9">
    <source>
        <dbReference type="PROSITE" id="PS50885"/>
    </source>
</evidence>
<evidence type="ECO:0000256" key="7">
    <source>
        <dbReference type="SAM" id="Phobius"/>
    </source>
</evidence>
<sequence length="708" mass="76498">MFEEKSLSVKLLSVVGALFIIMSICYMAVSAYSLGNTEKVIVNQVSEEVSHQIEGTVRSKTDAIASQIANLFEQSFAVPARLASQIKSNIEGEIPQPLTRDQVEALVRSTLKSGNTSSLYAQFENNQFDGKDSDYTQGYRHSVVDNGSFEVYFVKENNGNISQEIVDDANEKHDATLDEYGFRAAEWYLCSMDSLKACASNPYNYEIRPGYSELMTSLVVPVIADGTFRGVVGADLNLPILQKLAKELKASLYNGNAKVYIVSHKGFLAAATEHEKGLAKQFEQVFKNSAALLATSGQDKTTTIDDFLYVVQPINIATAGVEWQLVVGINVNTAMQPVNTVSEMISSEVASILTNTLMVAIVLIAIALLLIKLFTRSIVRPVEMVADRMTELAGQGGDLTQAIEVQSHAELINLSHGFNQFREKVRELLELAKQSGLRVMQMSEESKDNAQKTHQHISTQQTEVNTIVTAITEMSATAQEVASTASSAADNADAATRSVKDTENEVSIASEQASELSKEISSASEAVKAVSVRSDDIRKILDVIGSIAEQTNLLALNAAIEAARAGDHGRGFSVVADEVRALASKTAESVDEISQVITALQQEVSNTVNIIEQGSVKADNTASSATGAFEKMQETVGQIEEINQHIIQIAAAAEEQSQVSEELNKNMVVIGDATNEVATLSEASDASATNIHQSAHELIELLNKLKTS</sequence>